<comment type="caution">
    <text evidence="1">The sequence shown here is derived from an EMBL/GenBank/DDBJ whole genome shotgun (WGS) entry which is preliminary data.</text>
</comment>
<dbReference type="InterPro" id="IPR026838">
    <property type="entry name" value="YheC/D"/>
</dbReference>
<dbReference type="Proteomes" id="UP000295418">
    <property type="component" value="Unassembled WGS sequence"/>
</dbReference>
<dbReference type="SUPFAM" id="SSF56059">
    <property type="entry name" value="Glutathione synthetase ATP-binding domain-like"/>
    <property type="match status" value="1"/>
</dbReference>
<dbReference type="EMBL" id="SKFG01000021">
    <property type="protein sequence ID" value="TCZ75322.1"/>
    <property type="molecule type" value="Genomic_DNA"/>
</dbReference>
<protein>
    <submittedName>
        <fullName evidence="1">YheC/YheD family protein</fullName>
    </submittedName>
</protein>
<dbReference type="RefSeq" id="WP_132419490.1">
    <property type="nucleotide sequence ID" value="NZ_SKFG01000021.1"/>
</dbReference>
<sequence length="455" mass="51892">MSLTTCILHSTKDIKKTVFFSNELARALQLTKSKTILLRVGSKSVSVPLKFSKRAGQHLFIPASVISNLRIPRLGTCMIKSTNGKEIQLGPVIGVLTTIASHSGNPFGARTSFIKQILRTGQNKSFFIAFGPHDVNWQEETVNAYILTTGGRFIRKVVPVPDVVYNRIASRKVESQAITRDFKESFVRRNIPLFNWSFFDKSDVYNLLKHDETFTHVPESITNPTSTKLKEMLKTYRFVYLKPTAGSLGFGIYRITYHPGKGYFIRYRNHGKNILLRYSNFDGILKMLRMNHGGMNRYIAQQGIRLIEIDHCPIDFRFHMTKNANNRWEVAAIGAKKAGRGSVTTHIRTGGSLFSPEQVLKEVFGSRADVVLSSTKETVIRLAEAIERNYPHRLGELGFDIGIDQNEKIWMFEANSKPGRTIFKHPSLKEQEKVSLENIYEHCLFLSRFRARREE</sequence>
<dbReference type="AlphaFoldDB" id="A0A4V6P699"/>
<dbReference type="Pfam" id="PF14398">
    <property type="entry name" value="ATPgrasp_YheCD"/>
    <property type="match status" value="1"/>
</dbReference>
<accession>A0A4V6P699</accession>
<organism evidence="1 2">
    <name type="scientific">Paenibacillus albiflavus</name>
    <dbReference type="NCBI Taxonomy" id="2545760"/>
    <lineage>
        <taxon>Bacteria</taxon>
        <taxon>Bacillati</taxon>
        <taxon>Bacillota</taxon>
        <taxon>Bacilli</taxon>
        <taxon>Bacillales</taxon>
        <taxon>Paenibacillaceae</taxon>
        <taxon>Paenibacillus</taxon>
    </lineage>
</organism>
<evidence type="ECO:0000313" key="1">
    <source>
        <dbReference type="EMBL" id="TCZ75322.1"/>
    </source>
</evidence>
<proteinExistence type="predicted"/>
<evidence type="ECO:0000313" key="2">
    <source>
        <dbReference type="Proteomes" id="UP000295418"/>
    </source>
</evidence>
<name>A0A4V6P699_9BACL</name>
<reference evidence="1 2" key="1">
    <citation type="submission" date="2019-03" db="EMBL/GenBank/DDBJ databases">
        <authorList>
            <person name="Kim M.K.M."/>
        </authorList>
    </citation>
    <scope>NUCLEOTIDE SEQUENCE [LARGE SCALE GENOMIC DNA]</scope>
    <source>
        <strain evidence="1 2">18JY21-1</strain>
    </source>
</reference>
<keyword evidence="2" id="KW-1185">Reference proteome</keyword>
<dbReference type="OrthoDB" id="7869153at2"/>
<gene>
    <name evidence="1" type="ORF">E0485_18215</name>
</gene>